<evidence type="ECO:0000313" key="1">
    <source>
        <dbReference type="EMBL" id="KAK6748790.1"/>
    </source>
</evidence>
<protein>
    <submittedName>
        <fullName evidence="1">Uncharacterized protein</fullName>
    </submittedName>
</protein>
<evidence type="ECO:0000313" key="2">
    <source>
        <dbReference type="Proteomes" id="UP001303046"/>
    </source>
</evidence>
<name>A0ABR1DE92_NECAM</name>
<accession>A0ABR1DE92</accession>
<gene>
    <name evidence="1" type="primary">Necator_chrIV.g14721</name>
    <name evidence="1" type="ORF">RB195_001426</name>
</gene>
<comment type="caution">
    <text evidence="1">The sequence shown here is derived from an EMBL/GenBank/DDBJ whole genome shotgun (WGS) entry which is preliminary data.</text>
</comment>
<dbReference type="EMBL" id="JAVFWL010000004">
    <property type="protein sequence ID" value="KAK6748790.1"/>
    <property type="molecule type" value="Genomic_DNA"/>
</dbReference>
<keyword evidence="2" id="KW-1185">Reference proteome</keyword>
<proteinExistence type="predicted"/>
<dbReference type="Proteomes" id="UP001303046">
    <property type="component" value="Unassembled WGS sequence"/>
</dbReference>
<organism evidence="1 2">
    <name type="scientific">Necator americanus</name>
    <name type="common">Human hookworm</name>
    <dbReference type="NCBI Taxonomy" id="51031"/>
    <lineage>
        <taxon>Eukaryota</taxon>
        <taxon>Metazoa</taxon>
        <taxon>Ecdysozoa</taxon>
        <taxon>Nematoda</taxon>
        <taxon>Chromadorea</taxon>
        <taxon>Rhabditida</taxon>
        <taxon>Rhabditina</taxon>
        <taxon>Rhabditomorpha</taxon>
        <taxon>Strongyloidea</taxon>
        <taxon>Ancylostomatidae</taxon>
        <taxon>Bunostominae</taxon>
        <taxon>Necator</taxon>
    </lineage>
</organism>
<sequence>MDKKRGSVVASIHMSMVMYLPVLTTNDSHSLSRNPPEGVHLHACHIDKRLSFSTYVSLDFAAFSQKSDLSNSVLRQTEVALACKQMLGS</sequence>
<reference evidence="1 2" key="1">
    <citation type="submission" date="2023-08" db="EMBL/GenBank/DDBJ databases">
        <title>A Necator americanus chromosomal reference genome.</title>
        <authorList>
            <person name="Ilik V."/>
            <person name="Petrzelkova K.J."/>
            <person name="Pardy F."/>
            <person name="Fuh T."/>
            <person name="Niatou-Singa F.S."/>
            <person name="Gouil Q."/>
            <person name="Baker L."/>
            <person name="Ritchie M.E."/>
            <person name="Jex A.R."/>
            <person name="Gazzola D."/>
            <person name="Li H."/>
            <person name="Toshio Fujiwara R."/>
            <person name="Zhan B."/>
            <person name="Aroian R.V."/>
            <person name="Pafco B."/>
            <person name="Schwarz E.M."/>
        </authorList>
    </citation>
    <scope>NUCLEOTIDE SEQUENCE [LARGE SCALE GENOMIC DNA]</scope>
    <source>
        <strain evidence="1 2">Aroian</strain>
        <tissue evidence="1">Whole animal</tissue>
    </source>
</reference>